<feature type="domain" description="HTH tetR-type" evidence="3">
    <location>
        <begin position="9"/>
        <end position="69"/>
    </location>
</feature>
<dbReference type="InterPro" id="IPR036271">
    <property type="entry name" value="Tet_transcr_reg_TetR-rel_C_sf"/>
</dbReference>
<dbReference type="PROSITE" id="PS50977">
    <property type="entry name" value="HTH_TETR_2"/>
    <property type="match status" value="1"/>
</dbReference>
<dbReference type="InterPro" id="IPR050109">
    <property type="entry name" value="HTH-type_TetR-like_transc_reg"/>
</dbReference>
<sequence>MTEQGRRRAATRERLIAAAFTLISEHSLTSVSVESVCELAGFTRGAFYSNFGSMDDLLVALFEKRADDLLTAGGPMVKRDPEASTQKQLMSGVADHLLIIPTDREWFLLVREIAARSLRLPEARRPYIAFHARLHEQTVSILDEEIHELGLRATVDLGSLATSIVAIINGWLEQIYLNDVDRDIAMRTCAATVAALLIGATGPAEPTTPGRPASTTD</sequence>
<dbReference type="GO" id="GO:0003700">
    <property type="term" value="F:DNA-binding transcription factor activity"/>
    <property type="evidence" value="ECO:0007669"/>
    <property type="project" value="TreeGrafter"/>
</dbReference>
<dbReference type="AlphaFoldDB" id="A0A1H9SMS8"/>
<dbReference type="Pfam" id="PF00440">
    <property type="entry name" value="TetR_N"/>
    <property type="match status" value="1"/>
</dbReference>
<evidence type="ECO:0000256" key="2">
    <source>
        <dbReference type="PROSITE-ProRule" id="PRU00335"/>
    </source>
</evidence>
<dbReference type="PANTHER" id="PTHR30055:SF241">
    <property type="entry name" value="TRANSCRIPTIONAL REGULATORY PROTEIN"/>
    <property type="match status" value="1"/>
</dbReference>
<dbReference type="InterPro" id="IPR009057">
    <property type="entry name" value="Homeodomain-like_sf"/>
</dbReference>
<dbReference type="STRING" id="64702.SAMN05443377_11432"/>
<dbReference type="EMBL" id="FOGZ01000014">
    <property type="protein sequence ID" value="SER86227.1"/>
    <property type="molecule type" value="Genomic_DNA"/>
</dbReference>
<evidence type="ECO:0000256" key="1">
    <source>
        <dbReference type="ARBA" id="ARBA00023125"/>
    </source>
</evidence>
<dbReference type="GO" id="GO:0000976">
    <property type="term" value="F:transcription cis-regulatory region binding"/>
    <property type="evidence" value="ECO:0007669"/>
    <property type="project" value="TreeGrafter"/>
</dbReference>
<dbReference type="RefSeq" id="WP_091969780.1">
    <property type="nucleotide sequence ID" value="NZ_FOGZ01000014.1"/>
</dbReference>
<keyword evidence="1 2" id="KW-0238">DNA-binding</keyword>
<dbReference type="SUPFAM" id="SSF48498">
    <property type="entry name" value="Tetracyclin repressor-like, C-terminal domain"/>
    <property type="match status" value="1"/>
</dbReference>
<protein>
    <submittedName>
        <fullName evidence="4">DNA-binding transcriptional regulator, AcrR family</fullName>
    </submittedName>
</protein>
<gene>
    <name evidence="4" type="ORF">SAMN05443377_11432</name>
</gene>
<keyword evidence="5" id="KW-1185">Reference proteome</keyword>
<dbReference type="SUPFAM" id="SSF46689">
    <property type="entry name" value="Homeodomain-like"/>
    <property type="match status" value="1"/>
</dbReference>
<dbReference type="OrthoDB" id="7252896at2"/>
<organism evidence="4 5">
    <name type="scientific">Propionibacterium cyclohexanicum</name>
    <dbReference type="NCBI Taxonomy" id="64702"/>
    <lineage>
        <taxon>Bacteria</taxon>
        <taxon>Bacillati</taxon>
        <taxon>Actinomycetota</taxon>
        <taxon>Actinomycetes</taxon>
        <taxon>Propionibacteriales</taxon>
        <taxon>Propionibacteriaceae</taxon>
        <taxon>Propionibacterium</taxon>
    </lineage>
</organism>
<dbReference type="Proteomes" id="UP000198815">
    <property type="component" value="Unassembled WGS sequence"/>
</dbReference>
<reference evidence="4 5" key="1">
    <citation type="submission" date="2016-10" db="EMBL/GenBank/DDBJ databases">
        <authorList>
            <person name="de Groot N.N."/>
        </authorList>
    </citation>
    <scope>NUCLEOTIDE SEQUENCE [LARGE SCALE GENOMIC DNA]</scope>
    <source>
        <strain evidence="4 5">DSM 16859</strain>
    </source>
</reference>
<name>A0A1H9SMS8_9ACTN</name>
<evidence type="ECO:0000313" key="4">
    <source>
        <dbReference type="EMBL" id="SER86227.1"/>
    </source>
</evidence>
<evidence type="ECO:0000313" key="5">
    <source>
        <dbReference type="Proteomes" id="UP000198815"/>
    </source>
</evidence>
<feature type="DNA-binding region" description="H-T-H motif" evidence="2">
    <location>
        <begin position="32"/>
        <end position="51"/>
    </location>
</feature>
<accession>A0A1H9SMS8</accession>
<evidence type="ECO:0000259" key="3">
    <source>
        <dbReference type="PROSITE" id="PS50977"/>
    </source>
</evidence>
<proteinExistence type="predicted"/>
<dbReference type="PANTHER" id="PTHR30055">
    <property type="entry name" value="HTH-TYPE TRANSCRIPTIONAL REGULATOR RUTR"/>
    <property type="match status" value="1"/>
</dbReference>
<dbReference type="InterPro" id="IPR001647">
    <property type="entry name" value="HTH_TetR"/>
</dbReference>
<dbReference type="Gene3D" id="1.10.357.10">
    <property type="entry name" value="Tetracycline Repressor, domain 2"/>
    <property type="match status" value="1"/>
</dbReference>